<dbReference type="PRINTS" id="PR00344">
    <property type="entry name" value="BCTRLSENSOR"/>
</dbReference>
<dbReference type="SUPFAM" id="SSF55874">
    <property type="entry name" value="ATPase domain of HSP90 chaperone/DNA topoisomerase II/histidine kinase"/>
    <property type="match status" value="1"/>
</dbReference>
<dbReference type="Gene3D" id="1.10.287.130">
    <property type="match status" value="1"/>
</dbReference>
<reference evidence="9 10" key="1">
    <citation type="submission" date="2019-02" db="EMBL/GenBank/DDBJ databases">
        <title>Flavobacterium sp. RD-2-33 isolated from forest soil.</title>
        <authorList>
            <person name="Chaudhary D.K."/>
        </authorList>
    </citation>
    <scope>NUCLEOTIDE SEQUENCE [LARGE SCALE GENOMIC DNA]</scope>
    <source>
        <strain evidence="9 10">RD-2-33</strain>
    </source>
</reference>
<dbReference type="InterPro" id="IPR005467">
    <property type="entry name" value="His_kinase_dom"/>
</dbReference>
<name>A0A4Q9Z664_9FLAO</name>
<comment type="catalytic activity">
    <reaction evidence="1">
        <text>ATP + protein L-histidine = ADP + protein N-phospho-L-histidine.</text>
        <dbReference type="EC" id="2.7.13.3"/>
    </reaction>
</comment>
<accession>A0A4Q9Z664</accession>
<keyword evidence="4" id="KW-0808">Transferase</keyword>
<evidence type="ECO:0000313" key="9">
    <source>
        <dbReference type="EMBL" id="TBX70966.1"/>
    </source>
</evidence>
<evidence type="ECO:0000256" key="3">
    <source>
        <dbReference type="ARBA" id="ARBA00022553"/>
    </source>
</evidence>
<keyword evidence="7" id="KW-0812">Transmembrane</keyword>
<dbReference type="InterPro" id="IPR050736">
    <property type="entry name" value="Sensor_HK_Regulatory"/>
</dbReference>
<keyword evidence="7" id="KW-1133">Transmembrane helix</keyword>
<dbReference type="InterPro" id="IPR003594">
    <property type="entry name" value="HATPase_dom"/>
</dbReference>
<evidence type="ECO:0000256" key="4">
    <source>
        <dbReference type="ARBA" id="ARBA00022679"/>
    </source>
</evidence>
<dbReference type="InterPro" id="IPR036097">
    <property type="entry name" value="HisK_dim/P_sf"/>
</dbReference>
<comment type="caution">
    <text evidence="9">The sequence shown here is derived from an EMBL/GenBank/DDBJ whole genome shotgun (WGS) entry which is preliminary data.</text>
</comment>
<dbReference type="PANTHER" id="PTHR43711:SF28">
    <property type="entry name" value="SENSOR HISTIDINE KINASE YXDK"/>
    <property type="match status" value="1"/>
</dbReference>
<dbReference type="SMART" id="SM00388">
    <property type="entry name" value="HisKA"/>
    <property type="match status" value="1"/>
</dbReference>
<dbReference type="RefSeq" id="WP_131474578.1">
    <property type="nucleotide sequence ID" value="NZ_SJPE01000001.1"/>
</dbReference>
<gene>
    <name evidence="9" type="ORF">EZL74_00250</name>
</gene>
<dbReference type="InterPro" id="IPR036890">
    <property type="entry name" value="HATPase_C_sf"/>
</dbReference>
<dbReference type="Proteomes" id="UP000293300">
    <property type="component" value="Unassembled WGS sequence"/>
</dbReference>
<evidence type="ECO:0000256" key="1">
    <source>
        <dbReference type="ARBA" id="ARBA00000085"/>
    </source>
</evidence>
<keyword evidence="5 9" id="KW-0418">Kinase</keyword>
<keyword evidence="3" id="KW-0597">Phosphoprotein</keyword>
<evidence type="ECO:0000256" key="6">
    <source>
        <dbReference type="ARBA" id="ARBA00023012"/>
    </source>
</evidence>
<sequence length="443" mass="51625">MRIKHQLTIFNALTRFLIILAIWLSLPILIEKVVYKRIDKTLLEKKEKFIEHLDKEEINDFLSRNDATETFASFSTLHNEFLQLYQAKEIPKNKNSYFKNEARIIEGEQSDYRVLYYDFVYENTNYKLEIGSSLSEIKDLTLAIRVFILIVLSIVIVFTFLVDAVFIEYLLKPFHQIINQKIRHVNEPEKFNYTVIKSHSTDFRELDEVLNQMMKRIQELFSIEKQFIANVSHELLSPIALLKNRFENLIQNESLDEEAVNKIVSSLKTLDLLKKIINNLLLISRIENNQYVSDERIDCRSVLEDIREELQDRIDEKEIDFSINLNEHYHFAGNKTLIHIMFYNVIANAVKFTEPKGTITITDVKTNSQYAITVQDNGCGMTQEQTAEIFNRFTRLNINKEGQGLGLAIVKSIADFHQIDVVVTAAPQKGSAFEFVFHIGKKV</sequence>
<evidence type="ECO:0000259" key="8">
    <source>
        <dbReference type="PROSITE" id="PS50109"/>
    </source>
</evidence>
<organism evidence="9 10">
    <name type="scientific">Flavobacterium silvisoli</name>
    <dbReference type="NCBI Taxonomy" id="2529433"/>
    <lineage>
        <taxon>Bacteria</taxon>
        <taxon>Pseudomonadati</taxon>
        <taxon>Bacteroidota</taxon>
        <taxon>Flavobacteriia</taxon>
        <taxon>Flavobacteriales</taxon>
        <taxon>Flavobacteriaceae</taxon>
        <taxon>Flavobacterium</taxon>
    </lineage>
</organism>
<evidence type="ECO:0000256" key="5">
    <source>
        <dbReference type="ARBA" id="ARBA00022777"/>
    </source>
</evidence>
<dbReference type="PANTHER" id="PTHR43711">
    <property type="entry name" value="TWO-COMPONENT HISTIDINE KINASE"/>
    <property type="match status" value="1"/>
</dbReference>
<dbReference type="GO" id="GO:0000155">
    <property type="term" value="F:phosphorelay sensor kinase activity"/>
    <property type="evidence" value="ECO:0007669"/>
    <property type="project" value="InterPro"/>
</dbReference>
<dbReference type="InterPro" id="IPR003661">
    <property type="entry name" value="HisK_dim/P_dom"/>
</dbReference>
<dbReference type="SUPFAM" id="SSF47384">
    <property type="entry name" value="Homodimeric domain of signal transducing histidine kinase"/>
    <property type="match status" value="1"/>
</dbReference>
<dbReference type="OrthoDB" id="1522504at2"/>
<dbReference type="PROSITE" id="PS50109">
    <property type="entry name" value="HIS_KIN"/>
    <property type="match status" value="1"/>
</dbReference>
<dbReference type="InterPro" id="IPR004358">
    <property type="entry name" value="Sig_transdc_His_kin-like_C"/>
</dbReference>
<dbReference type="EC" id="2.7.13.3" evidence="2"/>
<feature type="transmembrane region" description="Helical" evidence="7">
    <location>
        <begin position="12"/>
        <end position="30"/>
    </location>
</feature>
<feature type="transmembrane region" description="Helical" evidence="7">
    <location>
        <begin position="142"/>
        <end position="171"/>
    </location>
</feature>
<dbReference type="EMBL" id="SJPE01000001">
    <property type="protein sequence ID" value="TBX70966.1"/>
    <property type="molecule type" value="Genomic_DNA"/>
</dbReference>
<dbReference type="Pfam" id="PF00512">
    <property type="entry name" value="HisKA"/>
    <property type="match status" value="1"/>
</dbReference>
<keyword evidence="10" id="KW-1185">Reference proteome</keyword>
<dbReference type="Gene3D" id="3.30.565.10">
    <property type="entry name" value="Histidine kinase-like ATPase, C-terminal domain"/>
    <property type="match status" value="1"/>
</dbReference>
<dbReference type="AlphaFoldDB" id="A0A4Q9Z664"/>
<protein>
    <recommendedName>
        <fullName evidence="2">histidine kinase</fullName>
        <ecNumber evidence="2">2.7.13.3</ecNumber>
    </recommendedName>
</protein>
<feature type="domain" description="Histidine kinase" evidence="8">
    <location>
        <begin position="230"/>
        <end position="441"/>
    </location>
</feature>
<proteinExistence type="predicted"/>
<evidence type="ECO:0000313" key="10">
    <source>
        <dbReference type="Proteomes" id="UP000293300"/>
    </source>
</evidence>
<dbReference type="CDD" id="cd00082">
    <property type="entry name" value="HisKA"/>
    <property type="match status" value="1"/>
</dbReference>
<evidence type="ECO:0000256" key="7">
    <source>
        <dbReference type="SAM" id="Phobius"/>
    </source>
</evidence>
<dbReference type="SMART" id="SM00387">
    <property type="entry name" value="HATPase_c"/>
    <property type="match status" value="1"/>
</dbReference>
<keyword evidence="7" id="KW-0472">Membrane</keyword>
<evidence type="ECO:0000256" key="2">
    <source>
        <dbReference type="ARBA" id="ARBA00012438"/>
    </source>
</evidence>
<keyword evidence="6" id="KW-0902">Two-component regulatory system</keyword>
<dbReference type="Pfam" id="PF02518">
    <property type="entry name" value="HATPase_c"/>
    <property type="match status" value="1"/>
</dbReference>